<dbReference type="OrthoDB" id="2665273at2759"/>
<gene>
    <name evidence="1" type="ORF">PAXRUDRAFT_79836</name>
</gene>
<organism evidence="1 2">
    <name type="scientific">Paxillus rubicundulus Ve08.2h10</name>
    <dbReference type="NCBI Taxonomy" id="930991"/>
    <lineage>
        <taxon>Eukaryota</taxon>
        <taxon>Fungi</taxon>
        <taxon>Dikarya</taxon>
        <taxon>Basidiomycota</taxon>
        <taxon>Agaricomycotina</taxon>
        <taxon>Agaricomycetes</taxon>
        <taxon>Agaricomycetidae</taxon>
        <taxon>Boletales</taxon>
        <taxon>Paxilineae</taxon>
        <taxon>Paxillaceae</taxon>
        <taxon>Paxillus</taxon>
    </lineage>
</organism>
<evidence type="ECO:0000313" key="2">
    <source>
        <dbReference type="Proteomes" id="UP000054538"/>
    </source>
</evidence>
<reference evidence="1 2" key="1">
    <citation type="submission" date="2014-04" db="EMBL/GenBank/DDBJ databases">
        <authorList>
            <consortium name="DOE Joint Genome Institute"/>
            <person name="Kuo A."/>
            <person name="Kohler A."/>
            <person name="Jargeat P."/>
            <person name="Nagy L.G."/>
            <person name="Floudas D."/>
            <person name="Copeland A."/>
            <person name="Barry K.W."/>
            <person name="Cichocki N."/>
            <person name="Veneault-Fourrey C."/>
            <person name="LaButti K."/>
            <person name="Lindquist E.A."/>
            <person name="Lipzen A."/>
            <person name="Lundell T."/>
            <person name="Morin E."/>
            <person name="Murat C."/>
            <person name="Sun H."/>
            <person name="Tunlid A."/>
            <person name="Henrissat B."/>
            <person name="Grigoriev I.V."/>
            <person name="Hibbett D.S."/>
            <person name="Martin F."/>
            <person name="Nordberg H.P."/>
            <person name="Cantor M.N."/>
            <person name="Hua S.X."/>
        </authorList>
    </citation>
    <scope>NUCLEOTIDE SEQUENCE [LARGE SCALE GENOMIC DNA]</scope>
    <source>
        <strain evidence="1 2">Ve08.2h10</strain>
    </source>
</reference>
<proteinExistence type="predicted"/>
<dbReference type="EMBL" id="KN825138">
    <property type="protein sequence ID" value="KIK93991.1"/>
    <property type="molecule type" value="Genomic_DNA"/>
</dbReference>
<dbReference type="Proteomes" id="UP000054538">
    <property type="component" value="Unassembled WGS sequence"/>
</dbReference>
<accession>A0A0D0DW56</accession>
<dbReference type="InParanoid" id="A0A0D0DW56"/>
<dbReference type="HOGENOM" id="CLU_2020747_0_0_1"/>
<dbReference type="STRING" id="930991.A0A0D0DW56"/>
<reference evidence="2" key="2">
    <citation type="submission" date="2015-01" db="EMBL/GenBank/DDBJ databases">
        <title>Evolutionary Origins and Diversification of the Mycorrhizal Mutualists.</title>
        <authorList>
            <consortium name="DOE Joint Genome Institute"/>
            <consortium name="Mycorrhizal Genomics Consortium"/>
            <person name="Kohler A."/>
            <person name="Kuo A."/>
            <person name="Nagy L.G."/>
            <person name="Floudas D."/>
            <person name="Copeland A."/>
            <person name="Barry K.W."/>
            <person name="Cichocki N."/>
            <person name="Veneault-Fourrey C."/>
            <person name="LaButti K."/>
            <person name="Lindquist E.A."/>
            <person name="Lipzen A."/>
            <person name="Lundell T."/>
            <person name="Morin E."/>
            <person name="Murat C."/>
            <person name="Riley R."/>
            <person name="Ohm R."/>
            <person name="Sun H."/>
            <person name="Tunlid A."/>
            <person name="Henrissat B."/>
            <person name="Grigoriev I.V."/>
            <person name="Hibbett D.S."/>
            <person name="Martin F."/>
        </authorList>
    </citation>
    <scope>NUCLEOTIDE SEQUENCE [LARGE SCALE GENOMIC DNA]</scope>
    <source>
        <strain evidence="2">Ve08.2h10</strain>
    </source>
</reference>
<feature type="non-terminal residue" evidence="1">
    <location>
        <position position="123"/>
    </location>
</feature>
<name>A0A0D0DW56_9AGAM</name>
<keyword evidence="2" id="KW-1185">Reference proteome</keyword>
<protein>
    <submittedName>
        <fullName evidence="1">Uncharacterized protein</fullName>
    </submittedName>
</protein>
<sequence length="123" mass="13193">APTSPAPTVSPASGATSEFTGLAHDAILLEFLHTLSVSDQFEFNALMAHMGDLTTSIDWHRHSAPFDFAHLNVAAPNQRVHTMINPSTDPFFINTGASVHISNMASDFYSLCPIAPCVVNRVG</sequence>
<dbReference type="AlphaFoldDB" id="A0A0D0DW56"/>
<evidence type="ECO:0000313" key="1">
    <source>
        <dbReference type="EMBL" id="KIK93991.1"/>
    </source>
</evidence>
<feature type="non-terminal residue" evidence="1">
    <location>
        <position position="1"/>
    </location>
</feature>